<dbReference type="WBParaSite" id="TREG1_8650.2">
    <property type="protein sequence ID" value="TREG1_8650.2"/>
    <property type="gene ID" value="TREG1_8650"/>
</dbReference>
<dbReference type="InterPro" id="IPR039859">
    <property type="entry name" value="PFA4/ZDH16/20/ERF2-like"/>
</dbReference>
<keyword evidence="2 7" id="KW-0808">Transferase</keyword>
<reference evidence="10 11" key="2">
    <citation type="submission" date="2023-11" db="UniProtKB">
        <authorList>
            <consortium name="WormBaseParasite"/>
        </authorList>
    </citation>
    <scope>IDENTIFICATION</scope>
</reference>
<dbReference type="AlphaFoldDB" id="A0AA85KJM3"/>
<evidence type="ECO:0000313" key="11">
    <source>
        <dbReference type="WBParaSite" id="TREG1_8650.8"/>
    </source>
</evidence>
<evidence type="ECO:0000256" key="3">
    <source>
        <dbReference type="ARBA" id="ARBA00022692"/>
    </source>
</evidence>
<dbReference type="EC" id="2.3.1.225" evidence="7"/>
<comment type="similarity">
    <text evidence="7">Belongs to the DHHC palmitoyltransferase family.</text>
</comment>
<evidence type="ECO:0000313" key="10">
    <source>
        <dbReference type="WBParaSite" id="TREG1_8650.2"/>
    </source>
</evidence>
<dbReference type="GO" id="GO:0019706">
    <property type="term" value="F:protein-cysteine S-palmitoyltransferase activity"/>
    <property type="evidence" value="ECO:0007669"/>
    <property type="project" value="UniProtKB-EC"/>
</dbReference>
<dbReference type="Proteomes" id="UP000050795">
    <property type="component" value="Unassembled WGS sequence"/>
</dbReference>
<feature type="transmembrane region" description="Helical" evidence="7">
    <location>
        <begin position="52"/>
        <end position="80"/>
    </location>
</feature>
<name>A0AA85KJM3_TRIRE</name>
<dbReference type="PROSITE" id="PS50216">
    <property type="entry name" value="DHHC"/>
    <property type="match status" value="1"/>
</dbReference>
<evidence type="ECO:0000313" key="9">
    <source>
        <dbReference type="Proteomes" id="UP000050795"/>
    </source>
</evidence>
<keyword evidence="3 7" id="KW-0812">Transmembrane</keyword>
<reference evidence="9" key="1">
    <citation type="submission" date="2022-06" db="EMBL/GenBank/DDBJ databases">
        <authorList>
            <person name="Berger JAMES D."/>
            <person name="Berger JAMES D."/>
        </authorList>
    </citation>
    <scope>NUCLEOTIDE SEQUENCE [LARGE SCALE GENOMIC DNA]</scope>
</reference>
<evidence type="ECO:0000256" key="5">
    <source>
        <dbReference type="ARBA" id="ARBA00023136"/>
    </source>
</evidence>
<proteinExistence type="inferred from homology"/>
<evidence type="ECO:0000256" key="1">
    <source>
        <dbReference type="ARBA" id="ARBA00004141"/>
    </source>
</evidence>
<evidence type="ECO:0000256" key="7">
    <source>
        <dbReference type="RuleBase" id="RU079119"/>
    </source>
</evidence>
<protein>
    <recommendedName>
        <fullName evidence="7">Palmitoyltransferase</fullName>
        <ecNumber evidence="7">2.3.1.225</ecNumber>
    </recommendedName>
</protein>
<keyword evidence="5 7" id="KW-0472">Membrane</keyword>
<dbReference type="Pfam" id="PF01529">
    <property type="entry name" value="DHHC"/>
    <property type="match status" value="1"/>
</dbReference>
<dbReference type="WBParaSite" id="TREG1_8650.8">
    <property type="protein sequence ID" value="TREG1_8650.8"/>
    <property type="gene ID" value="TREG1_8650"/>
</dbReference>
<keyword evidence="9" id="KW-1185">Reference proteome</keyword>
<keyword evidence="4 7" id="KW-1133">Transmembrane helix</keyword>
<evidence type="ECO:0000256" key="4">
    <source>
        <dbReference type="ARBA" id="ARBA00022989"/>
    </source>
</evidence>
<organism evidence="9 11">
    <name type="scientific">Trichobilharzia regenti</name>
    <name type="common">Nasal bird schistosome</name>
    <dbReference type="NCBI Taxonomy" id="157069"/>
    <lineage>
        <taxon>Eukaryota</taxon>
        <taxon>Metazoa</taxon>
        <taxon>Spiralia</taxon>
        <taxon>Lophotrochozoa</taxon>
        <taxon>Platyhelminthes</taxon>
        <taxon>Trematoda</taxon>
        <taxon>Digenea</taxon>
        <taxon>Strigeidida</taxon>
        <taxon>Schistosomatoidea</taxon>
        <taxon>Schistosomatidae</taxon>
        <taxon>Trichobilharzia</taxon>
    </lineage>
</organism>
<evidence type="ECO:0000259" key="8">
    <source>
        <dbReference type="Pfam" id="PF01529"/>
    </source>
</evidence>
<sequence>MNDSICSNYSDKRRRLVHWGPICTLWIIFFITFSSLWSVLQVLPPFSSKFGLILSICICSCFYVTLKSYFCAVFVGPGFVPFQWKPSDRTFEEKLQFCNVCKGFKPPRAHHCRSCDRCVMKMDHHCPWINTCCGHLNHGYFLIFLLSAPFGCIASGVALSVSIYRNPAFFPNVLLRRPTSNIFFFIADLFITLFALGLAIGVTLSVGILAILQLKAVSRNQTGIESWIVAKAKVWRNDLGEEQPFRYPYDLGIFENFQQVFSRSDSSMNDGYYWPVLEGCTQFDLTMEQIYQKKLKQQVRRIFTITKAYDGSWCMCFRYGCLTVIRSPYFEERRISVSVGDTLLVTRKTKMLTSSGIQDTLFVLHGTLQLDAHLILFHFNNRFKYLSTYFQSVCFSCCRLSML</sequence>
<evidence type="ECO:0000256" key="6">
    <source>
        <dbReference type="ARBA" id="ARBA00023315"/>
    </source>
</evidence>
<feature type="transmembrane region" description="Helical" evidence="7">
    <location>
        <begin position="16"/>
        <end position="40"/>
    </location>
</feature>
<feature type="domain" description="Palmitoyltransferase DHHC" evidence="8">
    <location>
        <begin position="93"/>
        <end position="227"/>
    </location>
</feature>
<keyword evidence="6 7" id="KW-0012">Acyltransferase</keyword>
<comment type="domain">
    <text evidence="7">The DHHC domain is required for palmitoyltransferase activity.</text>
</comment>
<feature type="transmembrane region" description="Helical" evidence="7">
    <location>
        <begin position="140"/>
        <end position="163"/>
    </location>
</feature>
<dbReference type="InterPro" id="IPR001594">
    <property type="entry name" value="Palmitoyltrfase_DHHC"/>
</dbReference>
<accession>A0AA85KJM3</accession>
<feature type="transmembrane region" description="Helical" evidence="7">
    <location>
        <begin position="183"/>
        <end position="212"/>
    </location>
</feature>
<dbReference type="GO" id="GO:0016020">
    <property type="term" value="C:membrane"/>
    <property type="evidence" value="ECO:0007669"/>
    <property type="project" value="UniProtKB-SubCell"/>
</dbReference>
<comment type="subcellular location">
    <subcellularLocation>
        <location evidence="1">Membrane</location>
        <topology evidence="1">Multi-pass membrane protein</topology>
    </subcellularLocation>
</comment>
<comment type="catalytic activity">
    <reaction evidence="7">
        <text>L-cysteinyl-[protein] + hexadecanoyl-CoA = S-hexadecanoyl-L-cysteinyl-[protein] + CoA</text>
        <dbReference type="Rhea" id="RHEA:36683"/>
        <dbReference type="Rhea" id="RHEA-COMP:10131"/>
        <dbReference type="Rhea" id="RHEA-COMP:11032"/>
        <dbReference type="ChEBI" id="CHEBI:29950"/>
        <dbReference type="ChEBI" id="CHEBI:57287"/>
        <dbReference type="ChEBI" id="CHEBI:57379"/>
        <dbReference type="ChEBI" id="CHEBI:74151"/>
        <dbReference type="EC" id="2.3.1.225"/>
    </reaction>
</comment>
<evidence type="ECO:0000256" key="2">
    <source>
        <dbReference type="ARBA" id="ARBA00022679"/>
    </source>
</evidence>
<dbReference type="PANTHER" id="PTHR12246">
    <property type="entry name" value="PALMITOYLTRANSFERASE ZDHHC16"/>
    <property type="match status" value="1"/>
</dbReference>